<keyword evidence="5 7" id="KW-0472">Membrane</keyword>
<evidence type="ECO:0000259" key="8">
    <source>
        <dbReference type="Pfam" id="PF02687"/>
    </source>
</evidence>
<dbReference type="PANTHER" id="PTHR30572:SF4">
    <property type="entry name" value="ABC TRANSPORTER PERMEASE YTRF"/>
    <property type="match status" value="1"/>
</dbReference>
<evidence type="ECO:0000313" key="11">
    <source>
        <dbReference type="Proteomes" id="UP000035154"/>
    </source>
</evidence>
<dbReference type="AlphaFoldDB" id="A0A0G9L5X4"/>
<sequence length="403" mass="44039">MLSNAFLIAIKEIRRNILRSILTILGIVIGVASVIAMVMIGDGTTASVKESITKLGTNMLTLRVGQERRGPPREDNSSKAFQNEDITAIKNEIQNIKGVAAENSTKMNIVYGNKSNNSSVIGTNNDYFIIKDWALKDGRIFDDSELSSGKSSCIIGTTIVTQLFGDENPIGASIRLKNMTCNVIGVLASKGAAAFGNDQDEIVIVPLKMYQRKIKGDKDVSSIIISITEERYIENAKTEITSLMQERRAVKIGEPDNFHIRDMKDILDTMTSTTNMLTYLLGSIAAISLLVGGIGIMNIMLVSVTERTREIGTRLAIGAMESEVLLQFLVEAVVLSTWGGIIGIFLGLGVGYAIVNMMQLPFILNNQIIIISFVFSTLIGIIFGYFPARKAARLNPIDALRYE</sequence>
<dbReference type="PATRIC" id="fig|1447263.3.peg.52"/>
<dbReference type="GO" id="GO:0005886">
    <property type="term" value="C:plasma membrane"/>
    <property type="evidence" value="ECO:0007669"/>
    <property type="project" value="UniProtKB-SubCell"/>
</dbReference>
<feature type="transmembrane region" description="Helical" evidence="7">
    <location>
        <begin position="325"/>
        <end position="355"/>
    </location>
</feature>
<feature type="transmembrane region" description="Helical" evidence="7">
    <location>
        <begin position="21"/>
        <end position="41"/>
    </location>
</feature>
<keyword evidence="3 7" id="KW-0812">Transmembrane</keyword>
<name>A0A0G9L5X4_9BACT</name>
<dbReference type="Pfam" id="PF02687">
    <property type="entry name" value="FtsX"/>
    <property type="match status" value="1"/>
</dbReference>
<dbReference type="GO" id="GO:0022857">
    <property type="term" value="F:transmembrane transporter activity"/>
    <property type="evidence" value="ECO:0007669"/>
    <property type="project" value="TreeGrafter"/>
</dbReference>
<dbReference type="Proteomes" id="UP000035154">
    <property type="component" value="Unassembled WGS sequence"/>
</dbReference>
<evidence type="ECO:0000259" key="9">
    <source>
        <dbReference type="Pfam" id="PF12704"/>
    </source>
</evidence>
<evidence type="ECO:0000256" key="3">
    <source>
        <dbReference type="ARBA" id="ARBA00022692"/>
    </source>
</evidence>
<dbReference type="EMBL" id="JAIW01000003">
    <property type="protein sequence ID" value="KLE11733.1"/>
    <property type="molecule type" value="Genomic_DNA"/>
</dbReference>
<evidence type="ECO:0000256" key="2">
    <source>
        <dbReference type="ARBA" id="ARBA00022475"/>
    </source>
</evidence>
<feature type="transmembrane region" description="Helical" evidence="7">
    <location>
        <begin position="367"/>
        <end position="386"/>
    </location>
</feature>
<reference evidence="10 11" key="1">
    <citation type="submission" date="2014-01" db="EMBL/GenBank/DDBJ databases">
        <title>Development of a Comparative Genomic Fingerprinting Assay for High Resolution Genotyping of Arcobacter butzleri.</title>
        <authorList>
            <person name="Webb A.L."/>
            <person name="Inglis G.D."/>
            <person name="Kruczkiewicz P."/>
            <person name="Selinger L.B."/>
            <person name="Taboada E.N."/>
        </authorList>
    </citation>
    <scope>NUCLEOTIDE SEQUENCE [LARGE SCALE GENOMIC DNA]</scope>
    <source>
        <strain evidence="10 11">L355</strain>
    </source>
</reference>
<organism evidence="10 11">
    <name type="scientific">Aliarcobacter butzleri L355</name>
    <dbReference type="NCBI Taxonomy" id="1447263"/>
    <lineage>
        <taxon>Bacteria</taxon>
        <taxon>Pseudomonadati</taxon>
        <taxon>Campylobacterota</taxon>
        <taxon>Epsilonproteobacteria</taxon>
        <taxon>Campylobacterales</taxon>
        <taxon>Arcobacteraceae</taxon>
        <taxon>Aliarcobacter</taxon>
    </lineage>
</organism>
<dbReference type="InterPro" id="IPR025857">
    <property type="entry name" value="MacB_PCD"/>
</dbReference>
<evidence type="ECO:0000256" key="5">
    <source>
        <dbReference type="ARBA" id="ARBA00023136"/>
    </source>
</evidence>
<evidence type="ECO:0000256" key="1">
    <source>
        <dbReference type="ARBA" id="ARBA00004651"/>
    </source>
</evidence>
<evidence type="ECO:0000256" key="6">
    <source>
        <dbReference type="ARBA" id="ARBA00038076"/>
    </source>
</evidence>
<dbReference type="RefSeq" id="WP_046997630.1">
    <property type="nucleotide sequence ID" value="NZ_JAIW01000003.1"/>
</dbReference>
<feature type="domain" description="ABC3 transporter permease C-terminal" evidence="8">
    <location>
        <begin position="283"/>
        <end position="396"/>
    </location>
</feature>
<dbReference type="Pfam" id="PF12704">
    <property type="entry name" value="MacB_PCD"/>
    <property type="match status" value="1"/>
</dbReference>
<accession>A0A0G9L5X4</accession>
<evidence type="ECO:0000256" key="4">
    <source>
        <dbReference type="ARBA" id="ARBA00022989"/>
    </source>
</evidence>
<dbReference type="InterPro" id="IPR003838">
    <property type="entry name" value="ABC3_permease_C"/>
</dbReference>
<evidence type="ECO:0000256" key="7">
    <source>
        <dbReference type="SAM" id="Phobius"/>
    </source>
</evidence>
<comment type="subcellular location">
    <subcellularLocation>
        <location evidence="1">Cell membrane</location>
        <topology evidence="1">Multi-pass membrane protein</topology>
    </subcellularLocation>
</comment>
<keyword evidence="2" id="KW-1003">Cell membrane</keyword>
<comment type="caution">
    <text evidence="10">The sequence shown here is derived from an EMBL/GenBank/DDBJ whole genome shotgun (WGS) entry which is preliminary data.</text>
</comment>
<evidence type="ECO:0000313" key="10">
    <source>
        <dbReference type="EMBL" id="KLE11733.1"/>
    </source>
</evidence>
<proteinExistence type="inferred from homology"/>
<keyword evidence="4 7" id="KW-1133">Transmembrane helix</keyword>
<comment type="similarity">
    <text evidence="6">Belongs to the ABC-4 integral membrane protein family.</text>
</comment>
<protein>
    <submittedName>
        <fullName evidence="10">Multidrug ABC transporter substrate-binding protein</fullName>
    </submittedName>
</protein>
<feature type="transmembrane region" description="Helical" evidence="7">
    <location>
        <begin position="279"/>
        <end position="304"/>
    </location>
</feature>
<gene>
    <name evidence="10" type="ORF">AF80_00260</name>
</gene>
<dbReference type="PANTHER" id="PTHR30572">
    <property type="entry name" value="MEMBRANE COMPONENT OF TRANSPORTER-RELATED"/>
    <property type="match status" value="1"/>
</dbReference>
<feature type="domain" description="MacB-like periplasmic core" evidence="9">
    <location>
        <begin position="20"/>
        <end position="242"/>
    </location>
</feature>
<dbReference type="InterPro" id="IPR050250">
    <property type="entry name" value="Macrolide_Exporter_MacB"/>
</dbReference>